<organism evidence="2">
    <name type="scientific">uncultured Thermomicrobiales bacterium</name>
    <dbReference type="NCBI Taxonomy" id="1645740"/>
    <lineage>
        <taxon>Bacteria</taxon>
        <taxon>Pseudomonadati</taxon>
        <taxon>Thermomicrobiota</taxon>
        <taxon>Thermomicrobia</taxon>
        <taxon>Thermomicrobiales</taxon>
        <taxon>environmental samples</taxon>
    </lineage>
</organism>
<dbReference type="EMBL" id="CADCWE010000259">
    <property type="protein sequence ID" value="CAA9564078.1"/>
    <property type="molecule type" value="Genomic_DNA"/>
</dbReference>
<dbReference type="AlphaFoldDB" id="A0A6J4UZ54"/>
<feature type="transmembrane region" description="Helical" evidence="1">
    <location>
        <begin position="57"/>
        <end position="81"/>
    </location>
</feature>
<gene>
    <name evidence="2" type="ORF">AVDCRST_MAG73-3999</name>
</gene>
<feature type="transmembrane region" description="Helical" evidence="1">
    <location>
        <begin position="93"/>
        <end position="110"/>
    </location>
</feature>
<feature type="transmembrane region" description="Helical" evidence="1">
    <location>
        <begin position="16"/>
        <end position="37"/>
    </location>
</feature>
<protein>
    <submittedName>
        <fullName evidence="2">Uncharacterized protein</fullName>
    </submittedName>
</protein>
<reference evidence="2" key="1">
    <citation type="submission" date="2020-02" db="EMBL/GenBank/DDBJ databases">
        <authorList>
            <person name="Meier V. D."/>
        </authorList>
    </citation>
    <scope>NUCLEOTIDE SEQUENCE</scope>
    <source>
        <strain evidence="2">AVDCRST_MAG73</strain>
    </source>
</reference>
<keyword evidence="1" id="KW-0812">Transmembrane</keyword>
<accession>A0A6J4UZ54</accession>
<evidence type="ECO:0000313" key="2">
    <source>
        <dbReference type="EMBL" id="CAA9564078.1"/>
    </source>
</evidence>
<keyword evidence="1" id="KW-0472">Membrane</keyword>
<proteinExistence type="predicted"/>
<evidence type="ECO:0000256" key="1">
    <source>
        <dbReference type="SAM" id="Phobius"/>
    </source>
</evidence>
<name>A0A6J4UZ54_9BACT</name>
<keyword evidence="1" id="KW-1133">Transmembrane helix</keyword>
<sequence length="174" mass="19912">MRHTLSRFWAWYERHYTLNVAIAVGLFLLQLVHLYWLSADVVALRLTGESYFRLEGVLRVLILLVDYTEIPALVATSLVYLNELRRNGLRAQPILFLLFLNSQWLHLFWITDEFVVGQFGAGDGQDGSGIPAWLAWVAIGIDYLELPVIVDTVRKLVAALRARRVGTFLREELG</sequence>
<feature type="transmembrane region" description="Helical" evidence="1">
    <location>
        <begin position="130"/>
        <end position="153"/>
    </location>
</feature>